<comment type="caution">
    <text evidence="1">The sequence shown here is derived from an EMBL/GenBank/DDBJ whole genome shotgun (WGS) entry which is preliminary data.</text>
</comment>
<dbReference type="EMBL" id="QTSX02007422">
    <property type="protein sequence ID" value="KAJ9048371.1"/>
    <property type="molecule type" value="Genomic_DNA"/>
</dbReference>
<evidence type="ECO:0000313" key="2">
    <source>
        <dbReference type="Proteomes" id="UP001165960"/>
    </source>
</evidence>
<keyword evidence="2" id="KW-1185">Reference proteome</keyword>
<reference evidence="1" key="1">
    <citation type="submission" date="2022-04" db="EMBL/GenBank/DDBJ databases">
        <title>Genome of the entomopathogenic fungus Entomophthora muscae.</title>
        <authorList>
            <person name="Elya C."/>
            <person name="Lovett B.R."/>
            <person name="Lee E."/>
            <person name="Macias A.M."/>
            <person name="Hajek A.E."/>
            <person name="De Bivort B.L."/>
            <person name="Kasson M.T."/>
            <person name="De Fine Licht H.H."/>
            <person name="Stajich J.E."/>
        </authorList>
    </citation>
    <scope>NUCLEOTIDE SEQUENCE</scope>
    <source>
        <strain evidence="1">Berkeley</strain>
    </source>
</reference>
<organism evidence="1 2">
    <name type="scientific">Entomophthora muscae</name>
    <dbReference type="NCBI Taxonomy" id="34485"/>
    <lineage>
        <taxon>Eukaryota</taxon>
        <taxon>Fungi</taxon>
        <taxon>Fungi incertae sedis</taxon>
        <taxon>Zoopagomycota</taxon>
        <taxon>Entomophthoromycotina</taxon>
        <taxon>Entomophthoromycetes</taxon>
        <taxon>Entomophthorales</taxon>
        <taxon>Entomophthoraceae</taxon>
        <taxon>Entomophthora</taxon>
    </lineage>
</organism>
<proteinExistence type="predicted"/>
<evidence type="ECO:0000313" key="1">
    <source>
        <dbReference type="EMBL" id="KAJ9048371.1"/>
    </source>
</evidence>
<protein>
    <submittedName>
        <fullName evidence="1">DnaJ sub C member 12</fullName>
    </submittedName>
</protein>
<name>A0ACC2RE91_9FUNG</name>
<accession>A0ACC2RE91</accession>
<dbReference type="Proteomes" id="UP001165960">
    <property type="component" value="Unassembled WGS sequence"/>
</dbReference>
<gene>
    <name evidence="1" type="primary">DNAJC12</name>
    <name evidence="1" type="ORF">DSO57_1035689</name>
</gene>
<sequence>MNIPLQSCSQNAYMLLGCNFDSTLEQISREYRLLMLKYHPDKNPHIDQDTIFTLNQAYEILKDTDSRRLYDSWLKSGLLISFSEWKTLPSNNRLMHWANISQKKALETQFIFQAEHSDNLLQQFREYRI</sequence>